<dbReference type="Proteomes" id="UP000184476">
    <property type="component" value="Unassembled WGS sequence"/>
</dbReference>
<name>A0A1M5B5N8_9BACL</name>
<sequence length="82" mass="9363">MQRHAILTNTVSGLRSPKSRTPFFHQLIPPIISSKIAKTLDISRARTPEVWPEQKVRVFLQINPITLIILSLRLEIDSSLSF</sequence>
<dbReference type="EMBL" id="FQVL01000018">
    <property type="protein sequence ID" value="SHF37768.1"/>
    <property type="molecule type" value="Genomic_DNA"/>
</dbReference>
<protein>
    <submittedName>
        <fullName evidence="1">Uncharacterized protein</fullName>
    </submittedName>
</protein>
<evidence type="ECO:0000313" key="2">
    <source>
        <dbReference type="Proteomes" id="UP000184476"/>
    </source>
</evidence>
<gene>
    <name evidence="1" type="ORF">SAMN05444392_11845</name>
</gene>
<dbReference type="AlphaFoldDB" id="A0A1M5B5N8"/>
<keyword evidence="2" id="KW-1185">Reference proteome</keyword>
<reference evidence="1 2" key="1">
    <citation type="submission" date="2016-11" db="EMBL/GenBank/DDBJ databases">
        <authorList>
            <person name="Jaros S."/>
            <person name="Januszkiewicz K."/>
            <person name="Wedrychowicz H."/>
        </authorList>
    </citation>
    <scope>NUCLEOTIDE SEQUENCE [LARGE SCALE GENOMIC DNA]</scope>
    <source>
        <strain evidence="1 2">DSM 44666</strain>
    </source>
</reference>
<organism evidence="1 2">
    <name type="scientific">Seinonella peptonophila</name>
    <dbReference type="NCBI Taxonomy" id="112248"/>
    <lineage>
        <taxon>Bacteria</taxon>
        <taxon>Bacillati</taxon>
        <taxon>Bacillota</taxon>
        <taxon>Bacilli</taxon>
        <taxon>Bacillales</taxon>
        <taxon>Thermoactinomycetaceae</taxon>
        <taxon>Seinonella</taxon>
    </lineage>
</organism>
<proteinExistence type="predicted"/>
<accession>A0A1M5B5N8</accession>
<evidence type="ECO:0000313" key="1">
    <source>
        <dbReference type="EMBL" id="SHF37768.1"/>
    </source>
</evidence>